<dbReference type="Gene3D" id="3.10.10.10">
    <property type="entry name" value="HIV Type 1 Reverse Transcriptase, subunit A, domain 1"/>
    <property type="match status" value="1"/>
</dbReference>
<gene>
    <name evidence="1" type="ORF">RF11_12972</name>
</gene>
<organism evidence="1 2">
    <name type="scientific">Thelohanellus kitauei</name>
    <name type="common">Myxosporean</name>
    <dbReference type="NCBI Taxonomy" id="669202"/>
    <lineage>
        <taxon>Eukaryota</taxon>
        <taxon>Metazoa</taxon>
        <taxon>Cnidaria</taxon>
        <taxon>Myxozoa</taxon>
        <taxon>Myxosporea</taxon>
        <taxon>Bivalvulida</taxon>
        <taxon>Platysporina</taxon>
        <taxon>Myxobolidae</taxon>
        <taxon>Thelohanellus</taxon>
    </lineage>
</organism>
<dbReference type="InterPro" id="IPR043128">
    <property type="entry name" value="Rev_trsase/Diguanyl_cyclase"/>
</dbReference>
<keyword evidence="2" id="KW-1185">Reference proteome</keyword>
<comment type="caution">
    <text evidence="1">The sequence shown here is derived from an EMBL/GenBank/DDBJ whole genome shotgun (WGS) entry which is preliminary data.</text>
</comment>
<proteinExistence type="predicted"/>
<accession>A0A0C2N2T0</accession>
<dbReference type="EMBL" id="JWZT01002917">
    <property type="protein sequence ID" value="KII68172.1"/>
    <property type="molecule type" value="Genomic_DNA"/>
</dbReference>
<name>A0A0C2N2T0_THEKT</name>
<evidence type="ECO:0000313" key="1">
    <source>
        <dbReference type="EMBL" id="KII68172.1"/>
    </source>
</evidence>
<dbReference type="AlphaFoldDB" id="A0A0C2N2T0"/>
<dbReference type="Proteomes" id="UP000031668">
    <property type="component" value="Unassembled WGS sequence"/>
</dbReference>
<dbReference type="Gene3D" id="3.30.70.270">
    <property type="match status" value="1"/>
</dbReference>
<evidence type="ECO:0000313" key="2">
    <source>
        <dbReference type="Proteomes" id="UP000031668"/>
    </source>
</evidence>
<dbReference type="InterPro" id="IPR043502">
    <property type="entry name" value="DNA/RNA_pol_sf"/>
</dbReference>
<reference evidence="1 2" key="1">
    <citation type="journal article" date="2014" name="Genome Biol. Evol.">
        <title>The genome of the myxosporean Thelohanellus kitauei shows adaptations to nutrient acquisition within its fish host.</title>
        <authorList>
            <person name="Yang Y."/>
            <person name="Xiong J."/>
            <person name="Zhou Z."/>
            <person name="Huo F."/>
            <person name="Miao W."/>
            <person name="Ran C."/>
            <person name="Liu Y."/>
            <person name="Zhang J."/>
            <person name="Feng J."/>
            <person name="Wang M."/>
            <person name="Wang M."/>
            <person name="Wang L."/>
            <person name="Yao B."/>
        </authorList>
    </citation>
    <scope>NUCLEOTIDE SEQUENCE [LARGE SCALE GENOMIC DNA]</scope>
    <source>
        <strain evidence="1">Wuqing</strain>
    </source>
</reference>
<dbReference type="SUPFAM" id="SSF56672">
    <property type="entry name" value="DNA/RNA polymerases"/>
    <property type="match status" value="1"/>
</dbReference>
<protein>
    <submittedName>
        <fullName evidence="1">Uncharacterized protein</fullName>
    </submittedName>
</protein>
<sequence>MLISVAERMITEMLNAGVIRPNSSPWIATVTLPQKKRELHEICSGLHAVKCRVKLESYPLPSMAYVLDRLNGSHYISTWVIPIEKGYIPKTTFSAGPILGL</sequence>